<dbReference type="AlphaFoldDB" id="A0AAR2LH62"/>
<evidence type="ECO:0000313" key="1">
    <source>
        <dbReference type="Ensembl" id="ENSPNAP00000073982.1"/>
    </source>
</evidence>
<reference evidence="1 2" key="1">
    <citation type="submission" date="2020-10" db="EMBL/GenBank/DDBJ databases">
        <title>Pygocentrus nattereri (red-bellied piranha) genome, fPygNat1, primary haplotype.</title>
        <authorList>
            <person name="Myers G."/>
            <person name="Meyer A."/>
            <person name="Karagic N."/>
            <person name="Pippel M."/>
            <person name="Winkler S."/>
            <person name="Tracey A."/>
            <person name="Wood J."/>
            <person name="Formenti G."/>
            <person name="Howe K."/>
            <person name="Fedrigo O."/>
            <person name="Jarvis E.D."/>
        </authorList>
    </citation>
    <scope>NUCLEOTIDE SEQUENCE [LARGE SCALE GENOMIC DNA]</scope>
</reference>
<dbReference type="Proteomes" id="UP001501920">
    <property type="component" value="Chromosome 23"/>
</dbReference>
<proteinExistence type="predicted"/>
<dbReference type="PANTHER" id="PTHR34488:SF1">
    <property type="entry name" value="SI:CH211-245H14.1-RELATED"/>
    <property type="match status" value="1"/>
</dbReference>
<keyword evidence="2" id="KW-1185">Reference proteome</keyword>
<sequence>IAFKFFSPDTPYFTIVVGNTLKSHEQFLEKLHEKRRLRSVSDVGKCNVILVFCPIVSRAGTDIEAALLQLNRLSDKPAVLVVLHHTFDPESTLPDSSRTVSRKKTLTVDCLFHEDRGLLQCRKNDDALKGVSNWIKSANSL</sequence>
<dbReference type="Ensembl" id="ENSPNAT00000054987.1">
    <property type="protein sequence ID" value="ENSPNAP00000073982.1"/>
    <property type="gene ID" value="ENSPNAG00000031376.1"/>
</dbReference>
<reference evidence="1" key="2">
    <citation type="submission" date="2025-05" db="UniProtKB">
        <authorList>
            <consortium name="Ensembl"/>
        </authorList>
    </citation>
    <scope>IDENTIFICATION</scope>
</reference>
<dbReference type="GeneTree" id="ENSGT00940000164220"/>
<organism evidence="1 2">
    <name type="scientific">Pygocentrus nattereri</name>
    <name type="common">Red-bellied piranha</name>
    <dbReference type="NCBI Taxonomy" id="42514"/>
    <lineage>
        <taxon>Eukaryota</taxon>
        <taxon>Metazoa</taxon>
        <taxon>Chordata</taxon>
        <taxon>Craniata</taxon>
        <taxon>Vertebrata</taxon>
        <taxon>Euteleostomi</taxon>
        <taxon>Actinopterygii</taxon>
        <taxon>Neopterygii</taxon>
        <taxon>Teleostei</taxon>
        <taxon>Ostariophysi</taxon>
        <taxon>Characiformes</taxon>
        <taxon>Characoidei</taxon>
        <taxon>Pygocentrus</taxon>
    </lineage>
</organism>
<name>A0AAR2LH62_PYGNA</name>
<evidence type="ECO:0000313" key="2">
    <source>
        <dbReference type="Proteomes" id="UP001501920"/>
    </source>
</evidence>
<dbReference type="PANTHER" id="PTHR34488">
    <property type="entry name" value="SI:CH211-245H14.1-RELATED"/>
    <property type="match status" value="1"/>
</dbReference>
<accession>A0AAR2LH62</accession>
<dbReference type="Ensembl" id="ENSPNAT00000075311.1">
    <property type="protein sequence ID" value="ENSPNAP00000074258.1"/>
    <property type="gene ID" value="ENSPNAG00000031376.1"/>
</dbReference>
<protein>
    <submittedName>
        <fullName evidence="1">Uncharacterized protein</fullName>
    </submittedName>
</protein>